<dbReference type="GO" id="GO:0005524">
    <property type="term" value="F:ATP binding"/>
    <property type="evidence" value="ECO:0007669"/>
    <property type="project" value="InterPro"/>
</dbReference>
<proteinExistence type="predicted"/>
<dbReference type="EMBL" id="CP037940">
    <property type="protein sequence ID" value="QBO35324.1"/>
    <property type="molecule type" value="Genomic_DNA"/>
</dbReference>
<evidence type="ECO:0000313" key="2">
    <source>
        <dbReference type="EMBL" id="QBO35324.1"/>
    </source>
</evidence>
<dbReference type="GO" id="GO:0016791">
    <property type="term" value="F:phosphatase activity"/>
    <property type="evidence" value="ECO:0007669"/>
    <property type="project" value="TreeGrafter"/>
</dbReference>
<dbReference type="OrthoDB" id="9782128at2"/>
<dbReference type="SMART" id="SM00855">
    <property type="entry name" value="PGAM"/>
    <property type="match status" value="1"/>
</dbReference>
<dbReference type="RefSeq" id="WP_133362404.1">
    <property type="nucleotide sequence ID" value="NZ_CP037940.1"/>
</dbReference>
<dbReference type="InterPro" id="IPR013078">
    <property type="entry name" value="His_Pase_superF_clade-1"/>
</dbReference>
<organism evidence="2 3">
    <name type="scientific">Periweissella cryptocerci</name>
    <dbReference type="NCBI Taxonomy" id="2506420"/>
    <lineage>
        <taxon>Bacteria</taxon>
        <taxon>Bacillati</taxon>
        <taxon>Bacillota</taxon>
        <taxon>Bacilli</taxon>
        <taxon>Lactobacillales</taxon>
        <taxon>Lactobacillaceae</taxon>
        <taxon>Periweissella</taxon>
    </lineage>
</organism>
<dbReference type="InterPro" id="IPR029033">
    <property type="entry name" value="His_PPase_superfam"/>
</dbReference>
<keyword evidence="3" id="KW-1185">Reference proteome</keyword>
<dbReference type="InterPro" id="IPR050275">
    <property type="entry name" value="PGM_Phosphatase"/>
</dbReference>
<accession>A0A4P6YRP9</accession>
<name>A0A4P6YRP9_9LACO</name>
<dbReference type="PANTHER" id="PTHR48100">
    <property type="entry name" value="BROAD-SPECIFICITY PHOSPHATASE YOR283W-RELATED"/>
    <property type="match status" value="1"/>
</dbReference>
<dbReference type="SUPFAM" id="SSF53254">
    <property type="entry name" value="Phosphoglycerate mutase-like"/>
    <property type="match status" value="1"/>
</dbReference>
<evidence type="ECO:0000256" key="1">
    <source>
        <dbReference type="PIRSR" id="PIRSR613078-2"/>
    </source>
</evidence>
<dbReference type="Gene3D" id="3.40.50.1240">
    <property type="entry name" value="Phosphoglycerate mutase-like"/>
    <property type="match status" value="1"/>
</dbReference>
<reference evidence="3" key="1">
    <citation type="submission" date="2019-03" db="EMBL/GenBank/DDBJ databases">
        <title>Weissella sp. 26KH-42 Genome sequencing.</title>
        <authorList>
            <person name="Heo J."/>
            <person name="Kim S.-J."/>
            <person name="Kim J.-S."/>
            <person name="Hong S.-B."/>
            <person name="Kwon S.-W."/>
        </authorList>
    </citation>
    <scope>NUCLEOTIDE SEQUENCE [LARGE SCALE GENOMIC DNA]</scope>
    <source>
        <strain evidence="3">26KH-42</strain>
    </source>
</reference>
<feature type="binding site" evidence="1">
    <location>
        <begin position="8"/>
        <end position="15"/>
    </location>
    <ligand>
        <name>substrate</name>
    </ligand>
</feature>
<protein>
    <submittedName>
        <fullName evidence="2">Histidine phosphatase family protein</fullName>
    </submittedName>
</protein>
<dbReference type="PANTHER" id="PTHR48100:SF1">
    <property type="entry name" value="HISTIDINE PHOSPHATASE FAMILY PROTEIN-RELATED"/>
    <property type="match status" value="1"/>
</dbReference>
<dbReference type="KEGG" id="wei:EQG49_02015"/>
<dbReference type="GO" id="GO:0005737">
    <property type="term" value="C:cytoplasm"/>
    <property type="evidence" value="ECO:0007669"/>
    <property type="project" value="TreeGrafter"/>
</dbReference>
<dbReference type="AlphaFoldDB" id="A0A4P6YRP9"/>
<dbReference type="GO" id="GO:0006003">
    <property type="term" value="P:fructose 2,6-bisphosphate metabolic process"/>
    <property type="evidence" value="ECO:0007669"/>
    <property type="project" value="InterPro"/>
</dbReference>
<dbReference type="InterPro" id="IPR003094">
    <property type="entry name" value="6Pfruct_kin"/>
</dbReference>
<dbReference type="Pfam" id="PF00300">
    <property type="entry name" value="His_Phos_1"/>
    <property type="match status" value="1"/>
</dbReference>
<sequence>MTKLYFVRHGKTEWNLEGRYQGANGNSELLPESFEQIKQLGQYLKGEKIRFAHLYASPIKRARQTALGIWPYLLSRPTISLKSGLKEFALGDWEGMEFEVVAERYPVLFQGFRNNPELWDGPQIGAESFEGVMVRFGEVVKEAVASHDDDANLIFVSHGAAITAGTGALLGTPLAELRARGGISNTSLTILETHDNVHFTEVIRNQTDYLAASQSATDMI</sequence>
<dbReference type="PRINTS" id="PR00991">
    <property type="entry name" value="6PFRUCTKNASE"/>
</dbReference>
<evidence type="ECO:0000313" key="3">
    <source>
        <dbReference type="Proteomes" id="UP000292886"/>
    </source>
</evidence>
<gene>
    <name evidence="2" type="ORF">EQG49_02015</name>
</gene>
<dbReference type="Proteomes" id="UP000292886">
    <property type="component" value="Chromosome"/>
</dbReference>
<feature type="binding site" evidence="1">
    <location>
        <position position="61"/>
    </location>
    <ligand>
        <name>substrate</name>
    </ligand>
</feature>
<dbReference type="CDD" id="cd07067">
    <property type="entry name" value="HP_PGM_like"/>
    <property type="match status" value="1"/>
</dbReference>